<reference evidence="2" key="4">
    <citation type="submission" date="2023-12" db="EMBL/GenBank/DDBJ databases">
        <authorList>
            <person name="Sun Q."/>
            <person name="Inoue M."/>
        </authorList>
    </citation>
    <scope>NUCLEOTIDE SEQUENCE</scope>
    <source>
        <strain evidence="2">JCM 10664</strain>
    </source>
</reference>
<evidence type="ECO:0000313" key="5">
    <source>
        <dbReference type="Proteomes" id="UP001500220"/>
    </source>
</evidence>
<evidence type="ECO:0000313" key="3">
    <source>
        <dbReference type="EMBL" id="GGI72891.1"/>
    </source>
</evidence>
<name>A0A917JJN5_9PSEU</name>
<keyword evidence="1" id="KW-0812">Transmembrane</keyword>
<organism evidence="3 4">
    <name type="scientific">Saccharopolyspora thermophila</name>
    <dbReference type="NCBI Taxonomy" id="89367"/>
    <lineage>
        <taxon>Bacteria</taxon>
        <taxon>Bacillati</taxon>
        <taxon>Actinomycetota</taxon>
        <taxon>Actinomycetes</taxon>
        <taxon>Pseudonocardiales</taxon>
        <taxon>Pseudonocardiaceae</taxon>
        <taxon>Saccharopolyspora</taxon>
    </lineage>
</organism>
<feature type="transmembrane region" description="Helical" evidence="1">
    <location>
        <begin position="35"/>
        <end position="53"/>
    </location>
</feature>
<sequence>MTVLRMLAVLSVLGGVVSSAVVWSHGHPHDVWSPWTLLDLVAAGAMLAGLRYVNRLISAEPPAARLAAVLAETGVVRAGGGALHGRRARQARARAAQ</sequence>
<dbReference type="RefSeq" id="WP_188985445.1">
    <property type="nucleotide sequence ID" value="NZ_BAAAHC010000017.1"/>
</dbReference>
<evidence type="ECO:0000313" key="2">
    <source>
        <dbReference type="EMBL" id="GAA0533833.1"/>
    </source>
</evidence>
<accession>A0A917JJN5</accession>
<reference evidence="3" key="3">
    <citation type="submission" date="2020-09" db="EMBL/GenBank/DDBJ databases">
        <authorList>
            <person name="Sun Q."/>
            <person name="Zhou Y."/>
        </authorList>
    </citation>
    <scope>NUCLEOTIDE SEQUENCE</scope>
    <source>
        <strain evidence="3">CGMCC 4.7206</strain>
    </source>
</reference>
<dbReference type="AlphaFoldDB" id="A0A917JJN5"/>
<gene>
    <name evidence="2" type="ORF">GCM10009545_40490</name>
    <name evidence="3" type="ORF">GCM10011581_07310</name>
</gene>
<evidence type="ECO:0000256" key="1">
    <source>
        <dbReference type="SAM" id="Phobius"/>
    </source>
</evidence>
<reference evidence="3 4" key="1">
    <citation type="journal article" date="2014" name="Int. J. Syst. Evol. Microbiol.">
        <title>Complete genome sequence of Corynebacterium casei LMG S-19264T (=DSM 44701T), isolated from a smear-ripened cheese.</title>
        <authorList>
            <consortium name="US DOE Joint Genome Institute (JGI-PGF)"/>
            <person name="Walter F."/>
            <person name="Albersmeier A."/>
            <person name="Kalinowski J."/>
            <person name="Ruckert C."/>
        </authorList>
    </citation>
    <scope>NUCLEOTIDE SEQUENCE [LARGE SCALE GENOMIC DNA]</scope>
    <source>
        <strain evidence="3 4">CGMCC 4.7206</strain>
    </source>
</reference>
<proteinExistence type="predicted"/>
<protein>
    <submittedName>
        <fullName evidence="3">Uncharacterized protein</fullName>
    </submittedName>
</protein>
<keyword evidence="5" id="KW-1185">Reference proteome</keyword>
<dbReference type="EMBL" id="BAAAHC010000017">
    <property type="protein sequence ID" value="GAA0533833.1"/>
    <property type="molecule type" value="Genomic_DNA"/>
</dbReference>
<keyword evidence="1" id="KW-0472">Membrane</keyword>
<reference evidence="2 5" key="2">
    <citation type="journal article" date="2019" name="Int. J. Syst. Evol. Microbiol.">
        <title>The Global Catalogue of Microorganisms (GCM) 10K type strain sequencing project: providing services to taxonomists for standard genome sequencing and annotation.</title>
        <authorList>
            <consortium name="The Broad Institute Genomics Platform"/>
            <consortium name="The Broad Institute Genome Sequencing Center for Infectious Disease"/>
            <person name="Wu L."/>
            <person name="Ma J."/>
        </authorList>
    </citation>
    <scope>NUCLEOTIDE SEQUENCE [LARGE SCALE GENOMIC DNA]</scope>
    <source>
        <strain evidence="2 5">JCM 10664</strain>
    </source>
</reference>
<keyword evidence="1" id="KW-1133">Transmembrane helix</keyword>
<dbReference type="EMBL" id="BMMT01000002">
    <property type="protein sequence ID" value="GGI72891.1"/>
    <property type="molecule type" value="Genomic_DNA"/>
</dbReference>
<comment type="caution">
    <text evidence="3">The sequence shown here is derived from an EMBL/GenBank/DDBJ whole genome shotgun (WGS) entry which is preliminary data.</text>
</comment>
<dbReference type="Proteomes" id="UP001500220">
    <property type="component" value="Unassembled WGS sequence"/>
</dbReference>
<dbReference type="Proteomes" id="UP000597989">
    <property type="component" value="Unassembled WGS sequence"/>
</dbReference>
<evidence type="ECO:0000313" key="4">
    <source>
        <dbReference type="Proteomes" id="UP000597989"/>
    </source>
</evidence>